<keyword evidence="12" id="KW-0539">Nucleus</keyword>
<comment type="subunit">
    <text evidence="15">Homotetramer. Interacts with PCTP.</text>
</comment>
<dbReference type="SUPFAM" id="SSF54637">
    <property type="entry name" value="Thioesterase/thiol ester dehydrase-isomerase"/>
    <property type="match status" value="1"/>
</dbReference>
<dbReference type="PANTHER" id="PTHR21660:SF1">
    <property type="entry name" value="ACYL-COENZYME A THIOESTERASE 13"/>
    <property type="match status" value="1"/>
</dbReference>
<keyword evidence="9" id="KW-0443">Lipid metabolism</keyword>
<organism evidence="20 21">
    <name type="scientific">Clitoria ternatea</name>
    <name type="common">Butterfly pea</name>
    <dbReference type="NCBI Taxonomy" id="43366"/>
    <lineage>
        <taxon>Eukaryota</taxon>
        <taxon>Viridiplantae</taxon>
        <taxon>Streptophyta</taxon>
        <taxon>Embryophyta</taxon>
        <taxon>Tracheophyta</taxon>
        <taxon>Spermatophyta</taxon>
        <taxon>Magnoliopsida</taxon>
        <taxon>eudicotyledons</taxon>
        <taxon>Gunneridae</taxon>
        <taxon>Pentapetalae</taxon>
        <taxon>rosids</taxon>
        <taxon>fabids</taxon>
        <taxon>Fabales</taxon>
        <taxon>Fabaceae</taxon>
        <taxon>Papilionoideae</taxon>
        <taxon>50 kb inversion clade</taxon>
        <taxon>NPAAA clade</taxon>
        <taxon>indigoferoid/millettioid clade</taxon>
        <taxon>Phaseoleae</taxon>
        <taxon>Clitoria</taxon>
    </lineage>
</organism>
<keyword evidence="7" id="KW-0378">Hydrolase</keyword>
<accession>A0AAN9PEF5</accession>
<dbReference type="Pfam" id="PF03061">
    <property type="entry name" value="4HBT"/>
    <property type="match status" value="1"/>
</dbReference>
<dbReference type="InterPro" id="IPR039298">
    <property type="entry name" value="ACOT13"/>
</dbReference>
<reference evidence="20 21" key="1">
    <citation type="submission" date="2024-01" db="EMBL/GenBank/DDBJ databases">
        <title>The genomes of 5 underutilized Papilionoideae crops provide insights into root nodulation and disease resistance.</title>
        <authorList>
            <person name="Yuan L."/>
        </authorList>
    </citation>
    <scope>NUCLEOTIDE SEQUENCE [LARGE SCALE GENOMIC DNA]</scope>
    <source>
        <strain evidence="20">LY-2023</strain>
        <tissue evidence="20">Leaf</tissue>
    </source>
</reference>
<evidence type="ECO:0000256" key="17">
    <source>
        <dbReference type="ARBA" id="ARBA00081533"/>
    </source>
</evidence>
<evidence type="ECO:0000256" key="6">
    <source>
        <dbReference type="ARBA" id="ARBA00022490"/>
    </source>
</evidence>
<evidence type="ECO:0000313" key="21">
    <source>
        <dbReference type="Proteomes" id="UP001359559"/>
    </source>
</evidence>
<keyword evidence="8" id="KW-0007">Acetylation</keyword>
<evidence type="ECO:0000259" key="19">
    <source>
        <dbReference type="Pfam" id="PF03061"/>
    </source>
</evidence>
<evidence type="ECO:0000313" key="20">
    <source>
        <dbReference type="EMBL" id="KAK7294212.1"/>
    </source>
</evidence>
<dbReference type="AlphaFoldDB" id="A0AAN9PEF5"/>
<evidence type="ECO:0000256" key="5">
    <source>
        <dbReference type="ARBA" id="ARBA00008324"/>
    </source>
</evidence>
<dbReference type="InterPro" id="IPR006683">
    <property type="entry name" value="Thioestr_dom"/>
</dbReference>
<keyword evidence="10" id="KW-0496">Mitochondrion</keyword>
<dbReference type="FunFam" id="3.10.129.10:FF:000021">
    <property type="entry name" value="Acyl-coenzyme A thioesterase 13"/>
    <property type="match status" value="1"/>
</dbReference>
<evidence type="ECO:0000256" key="7">
    <source>
        <dbReference type="ARBA" id="ARBA00022801"/>
    </source>
</evidence>
<evidence type="ECO:0000256" key="10">
    <source>
        <dbReference type="ARBA" id="ARBA00023128"/>
    </source>
</evidence>
<comment type="function">
    <text evidence="14">Catalyzes the hydrolysis of acyl-CoAs into free fatty acids and coenzyme A (CoASH), regulating their respective intracellular levels. Has acyl-CoA thioesterase activity towards medium (C12) and long-chain (C18) fatty acyl-CoA substrates. Can also hydrolyze 3-hydroxyphenylacetyl-CoA and 3,4-dihydroxyphenylacetyl-CoA (in vitro). May play a role in controlling adaptive thermogenesis.</text>
</comment>
<dbReference type="GO" id="GO:0005819">
    <property type="term" value="C:spindle"/>
    <property type="evidence" value="ECO:0007669"/>
    <property type="project" value="UniProtKB-SubCell"/>
</dbReference>
<protein>
    <recommendedName>
        <fullName evidence="16">Acyl-coenzyme A thioesterase 13</fullName>
    </recommendedName>
    <alternativeName>
        <fullName evidence="17">Hotdog-fold thioesterase superfamily member 2</fullName>
    </alternativeName>
    <alternativeName>
        <fullName evidence="18">Thioesterase superfamily member 2</fullName>
    </alternativeName>
</protein>
<evidence type="ECO:0000256" key="18">
    <source>
        <dbReference type="ARBA" id="ARBA00083956"/>
    </source>
</evidence>
<dbReference type="Gene3D" id="3.10.129.10">
    <property type="entry name" value="Hotdog Thioesterase"/>
    <property type="match status" value="1"/>
</dbReference>
<comment type="subcellular location">
    <subcellularLocation>
        <location evidence="3">Cytoplasm</location>
        <location evidence="3">Cytoskeleton</location>
        <location evidence="3">Spindle</location>
    </subcellularLocation>
    <subcellularLocation>
        <location evidence="4">Cytoplasm</location>
        <location evidence="4">Cytosol</location>
    </subcellularLocation>
    <subcellularLocation>
        <location evidence="2">Mitochondrion</location>
    </subcellularLocation>
    <subcellularLocation>
        <location evidence="1">Nucleus</location>
    </subcellularLocation>
</comment>
<evidence type="ECO:0000256" key="13">
    <source>
        <dbReference type="ARBA" id="ARBA00052976"/>
    </source>
</evidence>
<evidence type="ECO:0000256" key="9">
    <source>
        <dbReference type="ARBA" id="ARBA00023098"/>
    </source>
</evidence>
<dbReference type="GO" id="GO:0047617">
    <property type="term" value="F:fatty acyl-CoA hydrolase activity"/>
    <property type="evidence" value="ECO:0007669"/>
    <property type="project" value="InterPro"/>
</dbReference>
<dbReference type="EMBL" id="JAYKXN010000004">
    <property type="protein sequence ID" value="KAK7294212.1"/>
    <property type="molecule type" value="Genomic_DNA"/>
</dbReference>
<evidence type="ECO:0000256" key="11">
    <source>
        <dbReference type="ARBA" id="ARBA00023212"/>
    </source>
</evidence>
<dbReference type="PANTHER" id="PTHR21660">
    <property type="entry name" value="THIOESTERASE SUPERFAMILY MEMBER-RELATED"/>
    <property type="match status" value="1"/>
</dbReference>
<evidence type="ECO:0000256" key="8">
    <source>
        <dbReference type="ARBA" id="ARBA00022990"/>
    </source>
</evidence>
<sequence length="160" mass="17874">MFSEEEMKDSSLEVIVKRIQDLANGTVGHEVETSTTRGIRVVKAHIGFILCHFIIHNDVLDENGNWHVGAIATLVDIIASLASFSISPSFQVTLDFSISYYSTAKIQEEVEIEAKVVGKKDELTSVIVEVKKKENGELIALGKLWMAMTRRNPRRQSSKL</sequence>
<dbReference type="InterPro" id="IPR029069">
    <property type="entry name" value="HotDog_dom_sf"/>
</dbReference>
<dbReference type="Proteomes" id="UP001359559">
    <property type="component" value="Unassembled WGS sequence"/>
</dbReference>
<evidence type="ECO:0000256" key="14">
    <source>
        <dbReference type="ARBA" id="ARBA00058205"/>
    </source>
</evidence>
<evidence type="ECO:0000256" key="1">
    <source>
        <dbReference type="ARBA" id="ARBA00004123"/>
    </source>
</evidence>
<evidence type="ECO:0000256" key="3">
    <source>
        <dbReference type="ARBA" id="ARBA00004186"/>
    </source>
</evidence>
<name>A0AAN9PEF5_CLITE</name>
<proteinExistence type="inferred from homology"/>
<feature type="domain" description="Thioesterase" evidence="19">
    <location>
        <begin position="63"/>
        <end position="137"/>
    </location>
</feature>
<dbReference type="GO" id="GO:0005739">
    <property type="term" value="C:mitochondrion"/>
    <property type="evidence" value="ECO:0007669"/>
    <property type="project" value="UniProtKB-SubCell"/>
</dbReference>
<keyword evidence="21" id="KW-1185">Reference proteome</keyword>
<dbReference type="GO" id="GO:0005829">
    <property type="term" value="C:cytosol"/>
    <property type="evidence" value="ECO:0007669"/>
    <property type="project" value="UniProtKB-SubCell"/>
</dbReference>
<keyword evidence="11" id="KW-0206">Cytoskeleton</keyword>
<evidence type="ECO:0000256" key="4">
    <source>
        <dbReference type="ARBA" id="ARBA00004514"/>
    </source>
</evidence>
<gene>
    <name evidence="20" type="ORF">RJT34_17099</name>
</gene>
<keyword evidence="6" id="KW-0963">Cytoplasm</keyword>
<evidence type="ECO:0000256" key="2">
    <source>
        <dbReference type="ARBA" id="ARBA00004173"/>
    </source>
</evidence>
<evidence type="ECO:0000256" key="16">
    <source>
        <dbReference type="ARBA" id="ARBA00067273"/>
    </source>
</evidence>
<comment type="caution">
    <text evidence="20">The sequence shown here is derived from an EMBL/GenBank/DDBJ whole genome shotgun (WGS) entry which is preliminary data.</text>
</comment>
<comment type="catalytic activity">
    <reaction evidence="13">
        <text>a fatty acyl-CoA + H2O = a fatty acid + CoA + H(+)</text>
        <dbReference type="Rhea" id="RHEA:16781"/>
        <dbReference type="ChEBI" id="CHEBI:15377"/>
        <dbReference type="ChEBI" id="CHEBI:15378"/>
        <dbReference type="ChEBI" id="CHEBI:28868"/>
        <dbReference type="ChEBI" id="CHEBI:57287"/>
        <dbReference type="ChEBI" id="CHEBI:77636"/>
    </reaction>
    <physiologicalReaction direction="left-to-right" evidence="13">
        <dbReference type="Rhea" id="RHEA:16782"/>
    </physiologicalReaction>
</comment>
<evidence type="ECO:0000256" key="12">
    <source>
        <dbReference type="ARBA" id="ARBA00023242"/>
    </source>
</evidence>
<dbReference type="GO" id="GO:0006629">
    <property type="term" value="P:lipid metabolic process"/>
    <property type="evidence" value="ECO:0007669"/>
    <property type="project" value="UniProtKB-KW"/>
</dbReference>
<evidence type="ECO:0000256" key="15">
    <source>
        <dbReference type="ARBA" id="ARBA00064709"/>
    </source>
</evidence>
<dbReference type="GO" id="GO:0005634">
    <property type="term" value="C:nucleus"/>
    <property type="evidence" value="ECO:0007669"/>
    <property type="project" value="UniProtKB-SubCell"/>
</dbReference>
<dbReference type="CDD" id="cd03443">
    <property type="entry name" value="PaaI_thioesterase"/>
    <property type="match status" value="1"/>
</dbReference>
<comment type="similarity">
    <text evidence="5">Belongs to the thioesterase PaaI family.</text>
</comment>